<dbReference type="PRINTS" id="PR00081">
    <property type="entry name" value="GDHRDH"/>
</dbReference>
<dbReference type="FunFam" id="3.40.50.720:FF:000281">
    <property type="entry name" value="Uncharacterized oxidoreductase YIR035C"/>
    <property type="match status" value="1"/>
</dbReference>
<dbReference type="PANTHER" id="PTHR43008">
    <property type="entry name" value="BENZIL REDUCTASE"/>
    <property type="match status" value="1"/>
</dbReference>
<keyword evidence="2" id="KW-0521">NADP</keyword>
<dbReference type="SUPFAM" id="SSF51735">
    <property type="entry name" value="NAD(P)-binding Rossmann-fold domains"/>
    <property type="match status" value="1"/>
</dbReference>
<dbReference type="PROSITE" id="PS00061">
    <property type="entry name" value="ADH_SHORT"/>
    <property type="match status" value="1"/>
</dbReference>
<comment type="caution">
    <text evidence="4">The sequence shown here is derived from an EMBL/GenBank/DDBJ whole genome shotgun (WGS) entry which is preliminary data.</text>
</comment>
<dbReference type="InterPro" id="IPR036291">
    <property type="entry name" value="NAD(P)-bd_dom_sf"/>
</dbReference>
<gene>
    <name evidence="4" type="ORF">ZYGR_0AZ02750</name>
</gene>
<protein>
    <submittedName>
        <fullName evidence="4">Uncharacterized protein</fullName>
    </submittedName>
</protein>
<comment type="similarity">
    <text evidence="1">Belongs to the short-chain dehydrogenases/reductases (SDR) family.</text>
</comment>
<dbReference type="EMBL" id="BDGX01000052">
    <property type="protein sequence ID" value="GAV56103.1"/>
    <property type="molecule type" value="Genomic_DNA"/>
</dbReference>
<evidence type="ECO:0000256" key="2">
    <source>
        <dbReference type="ARBA" id="ARBA00022857"/>
    </source>
</evidence>
<evidence type="ECO:0000256" key="3">
    <source>
        <dbReference type="ARBA" id="ARBA00023002"/>
    </source>
</evidence>
<dbReference type="Proteomes" id="UP000187013">
    <property type="component" value="Unassembled WGS sequence"/>
</dbReference>
<dbReference type="Pfam" id="PF00106">
    <property type="entry name" value="adh_short"/>
    <property type="match status" value="1"/>
</dbReference>
<evidence type="ECO:0000256" key="1">
    <source>
        <dbReference type="ARBA" id="ARBA00006484"/>
    </source>
</evidence>
<dbReference type="GO" id="GO:0050664">
    <property type="term" value="F:oxidoreductase activity, acting on NAD(P)H, oxygen as acceptor"/>
    <property type="evidence" value="ECO:0007669"/>
    <property type="project" value="TreeGrafter"/>
</dbReference>
<evidence type="ECO:0000313" key="5">
    <source>
        <dbReference type="Proteomes" id="UP000187013"/>
    </source>
</evidence>
<reference evidence="4 5" key="1">
    <citation type="submission" date="2016-08" db="EMBL/GenBank/DDBJ databases">
        <title>Draft genome sequence of allopolyploid Zygosaccharomyces rouxii.</title>
        <authorList>
            <person name="Watanabe J."/>
            <person name="Uehara K."/>
            <person name="Mogi Y."/>
            <person name="Tsukioka Y."/>
        </authorList>
    </citation>
    <scope>NUCLEOTIDE SEQUENCE [LARGE SCALE GENOMIC DNA]</scope>
    <source>
        <strain evidence="4 5">NBRC 110957</strain>
    </source>
</reference>
<keyword evidence="3" id="KW-0560">Oxidoreductase</keyword>
<dbReference type="AlphaFoldDB" id="A0A1Q3AKP3"/>
<proteinExistence type="inferred from homology"/>
<dbReference type="InterPro" id="IPR002347">
    <property type="entry name" value="SDR_fam"/>
</dbReference>
<organism evidence="4 5">
    <name type="scientific">Zygosaccharomyces rouxii</name>
    <dbReference type="NCBI Taxonomy" id="4956"/>
    <lineage>
        <taxon>Eukaryota</taxon>
        <taxon>Fungi</taxon>
        <taxon>Dikarya</taxon>
        <taxon>Ascomycota</taxon>
        <taxon>Saccharomycotina</taxon>
        <taxon>Saccharomycetes</taxon>
        <taxon>Saccharomycetales</taxon>
        <taxon>Saccharomycetaceae</taxon>
        <taxon>Zygosaccharomyces</taxon>
    </lineage>
</organism>
<dbReference type="Gene3D" id="3.40.50.720">
    <property type="entry name" value="NAD(P)-binding Rossmann-like Domain"/>
    <property type="match status" value="1"/>
</dbReference>
<sequence>MVKSVIVTGVSRGIGRSVVEQILTSEESSIVTGIARSESSLRSLKDQFGDRFFYVIGDVTDKNAVNALVQEALNRTGRIDSVVANAGVLDPVQNIQKADVDGWKKLFDVNFFSVVTLSTVTIPHLMKSQGNLIFVSSDACNMWFSGWGAYGASKAALNHLALTVSKESDGVKAIAVAPGVVDTNMQVDIREKFSHTGMTPETAKLFKDFKDNGVLLDVKVPASVYAKLALKGIPDELNGEYVSYDDKRLA</sequence>
<dbReference type="OrthoDB" id="153074at2759"/>
<name>A0A1Q3AKP3_ZYGRO</name>
<dbReference type="InterPro" id="IPR020904">
    <property type="entry name" value="Sc_DH/Rdtase_CS"/>
</dbReference>
<evidence type="ECO:0000313" key="4">
    <source>
        <dbReference type="EMBL" id="GAV56103.1"/>
    </source>
</evidence>
<accession>A0A1Q3AKP3</accession>
<dbReference type="CDD" id="cd05367">
    <property type="entry name" value="SPR-like_SDR_c"/>
    <property type="match status" value="1"/>
</dbReference>
<dbReference type="PANTHER" id="PTHR43008:SF8">
    <property type="entry name" value="BENZIL REDUCTASE ((S)-BENZOIN FORMING) IRC24"/>
    <property type="match status" value="1"/>
</dbReference>